<sequence length="459" mass="48000">MASLPRILLIGALSCLLAGQAAQASVGGPARSAGDDSVRRLRDDPAQRGVLLAACRDDPGHRRGEPDCVNAERAQALQQWEAAASAGLEAAFSHFSGALRSAAPRRMEAAIVRLTRALQPLAYTMATLLVLLTGYALLARRHRPFEWHIRHSLLAAVVISLALSPDRYLSTVVAGVQDVASWLSGPWIAPGGAAARGGLAQLDQFATQAQGWVAQLAGQAANDANPGSAVNWLLCAMIVAVSAGSWLCLAASLLIMPGLIVTLLLSLGPLFLVLLLFPALQRWTNAWLGALAGALVFMALGAPAVGLLSDVLAGALPAGLPQRFATDPLRSAMLAAMPCATATLMLLALVPLASSVNAGLRRRLWPDAAHYCGLAQTHRQAAPRHHAPPLAAAAAAGPHQAGTYAAAATPTRPAPSSPAHAYRQYALGGARRPPPRVRRDDRPAPAPDRRVRPRKPNLP</sequence>
<feature type="compositionally biased region" description="Low complexity" evidence="5">
    <location>
        <begin position="402"/>
        <end position="411"/>
    </location>
</feature>
<accession>A0ABX4FDB9</accession>
<proteinExistence type="predicted"/>
<evidence type="ECO:0000256" key="1">
    <source>
        <dbReference type="ARBA" id="ARBA00004141"/>
    </source>
</evidence>
<feature type="compositionally biased region" description="Basic and acidic residues" evidence="5">
    <location>
        <begin position="437"/>
        <end position="450"/>
    </location>
</feature>
<evidence type="ECO:0000256" key="4">
    <source>
        <dbReference type="ARBA" id="ARBA00023136"/>
    </source>
</evidence>
<keyword evidence="2 6" id="KW-0812">Transmembrane</keyword>
<keyword evidence="3 6" id="KW-1133">Transmembrane helix</keyword>
<feature type="transmembrane region" description="Helical" evidence="6">
    <location>
        <begin position="287"/>
        <end position="309"/>
    </location>
</feature>
<feature type="transmembrane region" description="Helical" evidence="6">
    <location>
        <begin position="329"/>
        <end position="353"/>
    </location>
</feature>
<evidence type="ECO:0000313" key="8">
    <source>
        <dbReference type="EMBL" id="OZI80191.1"/>
    </source>
</evidence>
<feature type="transmembrane region" description="Helical" evidence="6">
    <location>
        <begin position="232"/>
        <end position="253"/>
    </location>
</feature>
<name>A0ABX4FDB9_9BORD</name>
<feature type="region of interest" description="Disordered" evidence="5">
    <location>
        <begin position="402"/>
        <end position="459"/>
    </location>
</feature>
<feature type="signal peptide" evidence="7">
    <location>
        <begin position="1"/>
        <end position="24"/>
    </location>
</feature>
<evidence type="ECO:0000256" key="5">
    <source>
        <dbReference type="SAM" id="MobiDB-lite"/>
    </source>
</evidence>
<feature type="transmembrane region" description="Helical" evidence="6">
    <location>
        <begin position="259"/>
        <end position="280"/>
    </location>
</feature>
<comment type="subcellular location">
    <subcellularLocation>
        <location evidence="1">Membrane</location>
        <topology evidence="1">Multi-pass membrane protein</topology>
    </subcellularLocation>
</comment>
<dbReference type="RefSeq" id="WP_094829248.1">
    <property type="nucleotide sequence ID" value="NZ_NEVV01000001.1"/>
</dbReference>
<keyword evidence="9" id="KW-1185">Reference proteome</keyword>
<dbReference type="EMBL" id="NEVV01000001">
    <property type="protein sequence ID" value="OZI80191.1"/>
    <property type="molecule type" value="Genomic_DNA"/>
</dbReference>
<feature type="chain" id="PRO_5046836991" evidence="7">
    <location>
        <begin position="25"/>
        <end position="459"/>
    </location>
</feature>
<evidence type="ECO:0000313" key="9">
    <source>
        <dbReference type="Proteomes" id="UP000216524"/>
    </source>
</evidence>
<feature type="transmembrane region" description="Helical" evidence="6">
    <location>
        <begin position="121"/>
        <end position="138"/>
    </location>
</feature>
<dbReference type="Pfam" id="PF04610">
    <property type="entry name" value="TrbL"/>
    <property type="match status" value="1"/>
</dbReference>
<gene>
    <name evidence="8" type="ORF">CAL23_00235</name>
</gene>
<dbReference type="Proteomes" id="UP000216524">
    <property type="component" value="Unassembled WGS sequence"/>
</dbReference>
<comment type="caution">
    <text evidence="8">The sequence shown here is derived from an EMBL/GenBank/DDBJ whole genome shotgun (WGS) entry which is preliminary data.</text>
</comment>
<evidence type="ECO:0000256" key="3">
    <source>
        <dbReference type="ARBA" id="ARBA00022989"/>
    </source>
</evidence>
<evidence type="ECO:0000256" key="6">
    <source>
        <dbReference type="SAM" id="Phobius"/>
    </source>
</evidence>
<dbReference type="InterPro" id="IPR007688">
    <property type="entry name" value="Conjugal_tfr_TrbL/VirB6"/>
</dbReference>
<keyword evidence="7" id="KW-0732">Signal</keyword>
<keyword evidence="4 6" id="KW-0472">Membrane</keyword>
<organism evidence="8 9">
    <name type="scientific">Bordetella genomosp. 6</name>
    <dbReference type="NCBI Taxonomy" id="463024"/>
    <lineage>
        <taxon>Bacteria</taxon>
        <taxon>Pseudomonadati</taxon>
        <taxon>Pseudomonadota</taxon>
        <taxon>Betaproteobacteria</taxon>
        <taxon>Burkholderiales</taxon>
        <taxon>Alcaligenaceae</taxon>
        <taxon>Bordetella</taxon>
    </lineage>
</organism>
<evidence type="ECO:0000256" key="2">
    <source>
        <dbReference type="ARBA" id="ARBA00022692"/>
    </source>
</evidence>
<evidence type="ECO:0000256" key="7">
    <source>
        <dbReference type="SAM" id="SignalP"/>
    </source>
</evidence>
<protein>
    <submittedName>
        <fullName evidence="8">Type IV secretion protein D</fullName>
    </submittedName>
</protein>
<reference evidence="8 9" key="1">
    <citation type="submission" date="2017-05" db="EMBL/GenBank/DDBJ databases">
        <title>Complete and WGS of Bordetella genogroups.</title>
        <authorList>
            <person name="Spilker T."/>
            <person name="Lipuma J."/>
        </authorList>
    </citation>
    <scope>NUCLEOTIDE SEQUENCE [LARGE SCALE GENOMIC DNA]</scope>
    <source>
        <strain evidence="8 9">AU3139</strain>
    </source>
</reference>